<name>A0A0F9BEU9_9ZZZZ</name>
<proteinExistence type="predicted"/>
<gene>
    <name evidence="1" type="ORF">LCGC14_2798320</name>
</gene>
<evidence type="ECO:0000313" key="1">
    <source>
        <dbReference type="EMBL" id="KKK82946.1"/>
    </source>
</evidence>
<sequence length="208" mass="23710">DIVRTVDINRKGNEYLRVVEVVVDDSVIEKLPEYLVESDKGRGLLAQSFGKFLSKNQQVSVLPYVKGHAIGNKMSGRFSDGTVFSLSVPDADYEITLSLNALKKSKYKETKIERADLYFASINIKVKDAYTDTYYLDADFRKINTVIKPVTQNELEDWPAYQSTIQGLFNEFTQQVTSLNSSWTNDHSNKKGAAKEMKQFSRVLERCR</sequence>
<organism evidence="1">
    <name type="scientific">marine sediment metagenome</name>
    <dbReference type="NCBI Taxonomy" id="412755"/>
    <lineage>
        <taxon>unclassified sequences</taxon>
        <taxon>metagenomes</taxon>
        <taxon>ecological metagenomes</taxon>
    </lineage>
</organism>
<comment type="caution">
    <text evidence="1">The sequence shown here is derived from an EMBL/GenBank/DDBJ whole genome shotgun (WGS) entry which is preliminary data.</text>
</comment>
<accession>A0A0F9BEU9</accession>
<dbReference type="AlphaFoldDB" id="A0A0F9BEU9"/>
<protein>
    <submittedName>
        <fullName evidence="1">Uncharacterized protein</fullName>
    </submittedName>
</protein>
<dbReference type="EMBL" id="LAZR01052443">
    <property type="protein sequence ID" value="KKK82946.1"/>
    <property type="molecule type" value="Genomic_DNA"/>
</dbReference>
<feature type="non-terminal residue" evidence="1">
    <location>
        <position position="1"/>
    </location>
</feature>
<reference evidence="1" key="1">
    <citation type="journal article" date="2015" name="Nature">
        <title>Complex archaea that bridge the gap between prokaryotes and eukaryotes.</title>
        <authorList>
            <person name="Spang A."/>
            <person name="Saw J.H."/>
            <person name="Jorgensen S.L."/>
            <person name="Zaremba-Niedzwiedzka K."/>
            <person name="Martijn J."/>
            <person name="Lind A.E."/>
            <person name="van Eijk R."/>
            <person name="Schleper C."/>
            <person name="Guy L."/>
            <person name="Ettema T.J."/>
        </authorList>
    </citation>
    <scope>NUCLEOTIDE SEQUENCE</scope>
</reference>